<evidence type="ECO:0000313" key="3">
    <source>
        <dbReference type="Proteomes" id="UP000499080"/>
    </source>
</evidence>
<gene>
    <name evidence="2" type="ORF">AVEN_171503_1</name>
</gene>
<name>A0A4Y2S8C6_ARAVE</name>
<dbReference type="Proteomes" id="UP000499080">
    <property type="component" value="Unassembled WGS sequence"/>
</dbReference>
<keyword evidence="3" id="KW-1185">Reference proteome</keyword>
<keyword evidence="1" id="KW-0175">Coiled coil</keyword>
<feature type="coiled-coil region" evidence="1">
    <location>
        <begin position="150"/>
        <end position="177"/>
    </location>
</feature>
<reference evidence="2 3" key="1">
    <citation type="journal article" date="2019" name="Sci. Rep.">
        <title>Orb-weaving spider Araneus ventricosus genome elucidates the spidroin gene catalogue.</title>
        <authorList>
            <person name="Kono N."/>
            <person name="Nakamura H."/>
            <person name="Ohtoshi R."/>
            <person name="Moran D.A.P."/>
            <person name="Shinohara A."/>
            <person name="Yoshida Y."/>
            <person name="Fujiwara M."/>
            <person name="Mori M."/>
            <person name="Tomita M."/>
            <person name="Arakawa K."/>
        </authorList>
    </citation>
    <scope>NUCLEOTIDE SEQUENCE [LARGE SCALE GENOMIC DNA]</scope>
</reference>
<dbReference type="EMBL" id="BGPR01020261">
    <property type="protein sequence ID" value="GBN84201.1"/>
    <property type="molecule type" value="Genomic_DNA"/>
</dbReference>
<organism evidence="2 3">
    <name type="scientific">Araneus ventricosus</name>
    <name type="common">Orbweaver spider</name>
    <name type="synonym">Epeira ventricosa</name>
    <dbReference type="NCBI Taxonomy" id="182803"/>
    <lineage>
        <taxon>Eukaryota</taxon>
        <taxon>Metazoa</taxon>
        <taxon>Ecdysozoa</taxon>
        <taxon>Arthropoda</taxon>
        <taxon>Chelicerata</taxon>
        <taxon>Arachnida</taxon>
        <taxon>Araneae</taxon>
        <taxon>Araneomorphae</taxon>
        <taxon>Entelegynae</taxon>
        <taxon>Araneoidea</taxon>
        <taxon>Araneidae</taxon>
        <taxon>Araneus</taxon>
    </lineage>
</organism>
<accession>A0A4Y2S8C6</accession>
<evidence type="ECO:0000313" key="2">
    <source>
        <dbReference type="EMBL" id="GBN84201.1"/>
    </source>
</evidence>
<evidence type="ECO:0000256" key="1">
    <source>
        <dbReference type="SAM" id="Coils"/>
    </source>
</evidence>
<dbReference type="AlphaFoldDB" id="A0A4Y2S8C6"/>
<proteinExistence type="predicted"/>
<comment type="caution">
    <text evidence="2">The sequence shown here is derived from an EMBL/GenBank/DDBJ whole genome shotgun (WGS) entry which is preliminary data.</text>
</comment>
<sequence length="224" mass="26934">MECGSMFFLLDLDLIEYIKSCFGLSGETNNCHLIYENLSDFHFLDMEANYNSYIRYKKHFVYLHCTKYVGVFVRAWIKTSTKEISGTRNELQHRFKTDVENCDPEQTFFCHDFFESWLIKYANMKRKDGMSERSINELLQEKRKNKFFFLDKLTENKEKLETARKELIGENVQLEEGKHHGADEIDEEAWEKYIIQKKEYSHVKKYAYENLMFDKIIPDFIKNP</sequence>
<protein>
    <submittedName>
        <fullName evidence="2">Uncharacterized protein</fullName>
    </submittedName>
</protein>